<feature type="domain" description="RRM" evidence="4">
    <location>
        <begin position="296"/>
        <end position="373"/>
    </location>
</feature>
<dbReference type="InterPro" id="IPR002075">
    <property type="entry name" value="NTF2_dom"/>
</dbReference>
<feature type="region of interest" description="Disordered" evidence="3">
    <location>
        <begin position="372"/>
        <end position="444"/>
    </location>
</feature>
<evidence type="ECO:0000259" key="5">
    <source>
        <dbReference type="PROSITE" id="PS50177"/>
    </source>
</evidence>
<accession>A0AAD8HZE5</accession>
<dbReference type="PANTHER" id="PTHR10693">
    <property type="entry name" value="RAS GTPASE-ACTIVATING PROTEIN-BINDING PROTEIN"/>
    <property type="match status" value="1"/>
</dbReference>
<dbReference type="Pfam" id="PF00076">
    <property type="entry name" value="RRM_1"/>
    <property type="match status" value="1"/>
</dbReference>
<dbReference type="SUPFAM" id="SSF54427">
    <property type="entry name" value="NTF2-like"/>
    <property type="match status" value="1"/>
</dbReference>
<evidence type="ECO:0000313" key="7">
    <source>
        <dbReference type="Proteomes" id="UP001237642"/>
    </source>
</evidence>
<dbReference type="Gene3D" id="3.30.70.330">
    <property type="match status" value="1"/>
</dbReference>
<name>A0AAD8HZE5_9APIA</name>
<reference evidence="6" key="1">
    <citation type="submission" date="2023-02" db="EMBL/GenBank/DDBJ databases">
        <title>Genome of toxic invasive species Heracleum sosnowskyi carries increased number of genes despite the absence of recent whole-genome duplications.</title>
        <authorList>
            <person name="Schelkunov M."/>
            <person name="Shtratnikova V."/>
            <person name="Makarenko M."/>
            <person name="Klepikova A."/>
            <person name="Omelchenko D."/>
            <person name="Novikova G."/>
            <person name="Obukhova E."/>
            <person name="Bogdanov V."/>
            <person name="Penin A."/>
            <person name="Logacheva M."/>
        </authorList>
    </citation>
    <scope>NUCLEOTIDE SEQUENCE</scope>
    <source>
        <strain evidence="6">Hsosn_3</strain>
        <tissue evidence="6">Leaf</tissue>
    </source>
</reference>
<keyword evidence="1 2" id="KW-0694">RNA-binding</keyword>
<feature type="compositionally biased region" description="Basic and acidic residues" evidence="3">
    <location>
        <begin position="392"/>
        <end position="413"/>
    </location>
</feature>
<evidence type="ECO:0000256" key="3">
    <source>
        <dbReference type="SAM" id="MobiDB-lite"/>
    </source>
</evidence>
<dbReference type="PANTHER" id="PTHR10693:SF70">
    <property type="entry name" value="NUCLEOTIDE-BINDING ALPHA-BETA PLAIT DOMAIN, NTF2-LIKE DOMAIN PROTEIN-RELATED"/>
    <property type="match status" value="1"/>
</dbReference>
<dbReference type="GO" id="GO:0003729">
    <property type="term" value="F:mRNA binding"/>
    <property type="evidence" value="ECO:0007669"/>
    <property type="project" value="TreeGrafter"/>
</dbReference>
<dbReference type="SUPFAM" id="SSF54928">
    <property type="entry name" value="RNA-binding domain, RBD"/>
    <property type="match status" value="1"/>
</dbReference>
<keyword evidence="7" id="KW-1185">Reference proteome</keyword>
<dbReference type="GO" id="GO:0005829">
    <property type="term" value="C:cytosol"/>
    <property type="evidence" value="ECO:0007669"/>
    <property type="project" value="TreeGrafter"/>
</dbReference>
<dbReference type="Proteomes" id="UP001237642">
    <property type="component" value="Unassembled WGS sequence"/>
</dbReference>
<feature type="compositionally biased region" description="Low complexity" evidence="3">
    <location>
        <begin position="281"/>
        <end position="290"/>
    </location>
</feature>
<gene>
    <name evidence="6" type="ORF">POM88_031386</name>
</gene>
<dbReference type="PROSITE" id="PS50102">
    <property type="entry name" value="RRM"/>
    <property type="match status" value="1"/>
</dbReference>
<dbReference type="CDD" id="cd00590">
    <property type="entry name" value="RRM_SF"/>
    <property type="match status" value="1"/>
</dbReference>
<sequence>MDEMKREAAFGSPALSAKQEVLPEASQLLPELSAKDVADAFVLQYYHILRVSPEDVHKFYKDASNMDRPGSEGMMLSASTVQEINDVILSSTYKEWEPDMQSVHAQDSVMGSVIVGVTGSLSEKNSTKRTFAQTFFLAPQEIGGFYVHNDFVMFLDANEPSEILSVPEGVPYSPTSLSLKESDVPINEEERISVLNPTPKEASEILKKLATPASLKMKSEISVAKPVENAQEDDLRKISYASILAKEVSLSMSAQLPSPPVTVLPKAALTAPSKASAPPTNGASGINGGSSAEAPMGIHIKDLAPDVTEEALLKVFQKFGIVKPRGVQIREYPEDGYRYAFVEFESPKAASSAVEGGDISIGGRNSEVQYKRASNQGGSNHGKSSTRGRGVYRNDKSEGRVSEGRGNRNDGEPHGSNWRSSTQVEGRGGSSGATRRNGGSTIRV</sequence>
<feature type="compositionally biased region" description="Polar residues" evidence="3">
    <location>
        <begin position="372"/>
        <end position="387"/>
    </location>
</feature>
<dbReference type="InterPro" id="IPR018222">
    <property type="entry name" value="Nuclear_transport_factor_2_euk"/>
</dbReference>
<dbReference type="InterPro" id="IPR000504">
    <property type="entry name" value="RRM_dom"/>
</dbReference>
<evidence type="ECO:0000313" key="6">
    <source>
        <dbReference type="EMBL" id="KAK1375193.1"/>
    </source>
</evidence>
<feature type="compositionally biased region" description="Polar residues" evidence="3">
    <location>
        <begin position="432"/>
        <end position="444"/>
    </location>
</feature>
<evidence type="ECO:0000256" key="2">
    <source>
        <dbReference type="PROSITE-ProRule" id="PRU00176"/>
    </source>
</evidence>
<dbReference type="Gene3D" id="3.10.450.50">
    <property type="match status" value="1"/>
</dbReference>
<feature type="region of interest" description="Disordered" evidence="3">
    <location>
        <begin position="271"/>
        <end position="290"/>
    </location>
</feature>
<comment type="caution">
    <text evidence="6">The sequence shown here is derived from an EMBL/GenBank/DDBJ whole genome shotgun (WGS) entry which is preliminary data.</text>
</comment>
<dbReference type="Pfam" id="PF02136">
    <property type="entry name" value="NTF2"/>
    <property type="match status" value="1"/>
</dbReference>
<dbReference type="GO" id="GO:1990904">
    <property type="term" value="C:ribonucleoprotein complex"/>
    <property type="evidence" value="ECO:0007669"/>
    <property type="project" value="TreeGrafter"/>
</dbReference>
<proteinExistence type="predicted"/>
<dbReference type="InterPro" id="IPR012677">
    <property type="entry name" value="Nucleotide-bd_a/b_plait_sf"/>
</dbReference>
<organism evidence="6 7">
    <name type="scientific">Heracleum sosnowskyi</name>
    <dbReference type="NCBI Taxonomy" id="360622"/>
    <lineage>
        <taxon>Eukaryota</taxon>
        <taxon>Viridiplantae</taxon>
        <taxon>Streptophyta</taxon>
        <taxon>Embryophyta</taxon>
        <taxon>Tracheophyta</taxon>
        <taxon>Spermatophyta</taxon>
        <taxon>Magnoliopsida</taxon>
        <taxon>eudicotyledons</taxon>
        <taxon>Gunneridae</taxon>
        <taxon>Pentapetalae</taxon>
        <taxon>asterids</taxon>
        <taxon>campanulids</taxon>
        <taxon>Apiales</taxon>
        <taxon>Apiaceae</taxon>
        <taxon>Apioideae</taxon>
        <taxon>apioid superclade</taxon>
        <taxon>Tordylieae</taxon>
        <taxon>Tordyliinae</taxon>
        <taxon>Heracleum</taxon>
    </lineage>
</organism>
<dbReference type="InterPro" id="IPR032710">
    <property type="entry name" value="NTF2-like_dom_sf"/>
</dbReference>
<reference evidence="6" key="2">
    <citation type="submission" date="2023-05" db="EMBL/GenBank/DDBJ databases">
        <authorList>
            <person name="Schelkunov M.I."/>
        </authorList>
    </citation>
    <scope>NUCLEOTIDE SEQUENCE</scope>
    <source>
        <strain evidence="6">Hsosn_3</strain>
        <tissue evidence="6">Leaf</tissue>
    </source>
</reference>
<dbReference type="SMART" id="SM00360">
    <property type="entry name" value="RRM"/>
    <property type="match status" value="1"/>
</dbReference>
<feature type="domain" description="NTF2" evidence="5">
    <location>
        <begin position="37"/>
        <end position="154"/>
    </location>
</feature>
<dbReference type="InterPro" id="IPR039539">
    <property type="entry name" value="Ras_GTPase_bind_prot"/>
</dbReference>
<dbReference type="AlphaFoldDB" id="A0AAD8HZE5"/>
<dbReference type="CDD" id="cd00780">
    <property type="entry name" value="NTF2"/>
    <property type="match status" value="1"/>
</dbReference>
<evidence type="ECO:0000259" key="4">
    <source>
        <dbReference type="PROSITE" id="PS50102"/>
    </source>
</evidence>
<evidence type="ECO:0000256" key="1">
    <source>
        <dbReference type="ARBA" id="ARBA00022884"/>
    </source>
</evidence>
<protein>
    <submittedName>
        <fullName evidence="6">Nucleotide-binding alpha-beta plait domain, NTF2-like domain protein</fullName>
    </submittedName>
</protein>
<dbReference type="InterPro" id="IPR035979">
    <property type="entry name" value="RBD_domain_sf"/>
</dbReference>
<dbReference type="EMBL" id="JAUIZM010000007">
    <property type="protein sequence ID" value="KAK1375193.1"/>
    <property type="molecule type" value="Genomic_DNA"/>
</dbReference>
<dbReference type="PROSITE" id="PS50177">
    <property type="entry name" value="NTF2_DOMAIN"/>
    <property type="match status" value="1"/>
</dbReference>